<dbReference type="InterPro" id="IPR011990">
    <property type="entry name" value="TPR-like_helical_dom_sf"/>
</dbReference>
<organism evidence="4 5">
    <name type="scientific">Pseudocohnilembus persalinus</name>
    <name type="common">Ciliate</name>
    <dbReference type="NCBI Taxonomy" id="266149"/>
    <lineage>
        <taxon>Eukaryota</taxon>
        <taxon>Sar</taxon>
        <taxon>Alveolata</taxon>
        <taxon>Ciliophora</taxon>
        <taxon>Intramacronucleata</taxon>
        <taxon>Oligohymenophorea</taxon>
        <taxon>Scuticociliatia</taxon>
        <taxon>Philasterida</taxon>
        <taxon>Pseudocohnilembidae</taxon>
        <taxon>Pseudocohnilembus</taxon>
    </lineage>
</organism>
<reference evidence="4 5" key="1">
    <citation type="journal article" date="2015" name="Sci. Rep.">
        <title>Genome of the facultative scuticociliatosis pathogen Pseudocohnilembus persalinus provides insight into its virulence through horizontal gene transfer.</title>
        <authorList>
            <person name="Xiong J."/>
            <person name="Wang G."/>
            <person name="Cheng J."/>
            <person name="Tian M."/>
            <person name="Pan X."/>
            <person name="Warren A."/>
            <person name="Jiang C."/>
            <person name="Yuan D."/>
            <person name="Miao W."/>
        </authorList>
    </citation>
    <scope>NUCLEOTIDE SEQUENCE [LARGE SCALE GENOMIC DNA]</scope>
    <source>
        <strain evidence="4">36N120E</strain>
    </source>
</reference>
<dbReference type="Proteomes" id="UP000054937">
    <property type="component" value="Unassembled WGS sequence"/>
</dbReference>
<dbReference type="Pfam" id="PF13414">
    <property type="entry name" value="TPR_11"/>
    <property type="match status" value="1"/>
</dbReference>
<comment type="caution">
    <text evidence="4">The sequence shown here is derived from an EMBL/GenBank/DDBJ whole genome shotgun (WGS) entry which is preliminary data.</text>
</comment>
<dbReference type="SUPFAM" id="SSF48452">
    <property type="entry name" value="TPR-like"/>
    <property type="match status" value="2"/>
</dbReference>
<evidence type="ECO:0000256" key="2">
    <source>
        <dbReference type="ARBA" id="ARBA00022801"/>
    </source>
</evidence>
<dbReference type="Gene3D" id="3.30.540.30">
    <property type="match status" value="2"/>
</dbReference>
<keyword evidence="2" id="KW-0378">Hydrolase</keyword>
<dbReference type="OrthoDB" id="4694525at2759"/>
<dbReference type="PROSITE" id="PS50293">
    <property type="entry name" value="TPR_REGION"/>
    <property type="match status" value="1"/>
</dbReference>
<dbReference type="Pfam" id="PF03571">
    <property type="entry name" value="Peptidase_M49"/>
    <property type="match status" value="2"/>
</dbReference>
<protein>
    <submittedName>
        <fullName evidence="4">Uncharacterized protein</fullName>
    </submittedName>
</protein>
<dbReference type="AlphaFoldDB" id="A0A0V0QQP5"/>
<dbReference type="PANTHER" id="PTHR23422">
    <property type="entry name" value="DIPEPTIDYL PEPTIDASE III-RELATED"/>
    <property type="match status" value="1"/>
</dbReference>
<dbReference type="InterPro" id="IPR039461">
    <property type="entry name" value="Peptidase_M49"/>
</dbReference>
<dbReference type="Pfam" id="PF13181">
    <property type="entry name" value="TPR_8"/>
    <property type="match status" value="3"/>
</dbReference>
<dbReference type="EMBL" id="LDAU01000115">
    <property type="protein sequence ID" value="KRX04493.1"/>
    <property type="molecule type" value="Genomic_DNA"/>
</dbReference>
<evidence type="ECO:0000256" key="3">
    <source>
        <dbReference type="PROSITE-ProRule" id="PRU00339"/>
    </source>
</evidence>
<dbReference type="SMART" id="SM00028">
    <property type="entry name" value="TPR"/>
    <property type="match status" value="8"/>
</dbReference>
<dbReference type="PROSITE" id="PS50005">
    <property type="entry name" value="TPR"/>
    <property type="match status" value="4"/>
</dbReference>
<gene>
    <name evidence="4" type="ORF">PPERSA_06046</name>
</gene>
<dbReference type="Gene3D" id="3.30.70.2600">
    <property type="match status" value="1"/>
</dbReference>
<dbReference type="InterPro" id="IPR019734">
    <property type="entry name" value="TPR_rpt"/>
</dbReference>
<evidence type="ECO:0000313" key="4">
    <source>
        <dbReference type="EMBL" id="KRX04493.1"/>
    </source>
</evidence>
<proteinExistence type="predicted"/>
<accession>A0A0V0QQP5</accession>
<keyword evidence="1" id="KW-0479">Metal-binding</keyword>
<evidence type="ECO:0000313" key="5">
    <source>
        <dbReference type="Proteomes" id="UP000054937"/>
    </source>
</evidence>
<feature type="repeat" description="TPR" evidence="3">
    <location>
        <begin position="305"/>
        <end position="338"/>
    </location>
</feature>
<dbReference type="Gene3D" id="1.25.40.10">
    <property type="entry name" value="Tetratricopeptide repeat domain"/>
    <property type="match status" value="3"/>
</dbReference>
<feature type="repeat" description="TPR" evidence="3">
    <location>
        <begin position="271"/>
        <end position="304"/>
    </location>
</feature>
<dbReference type="GO" id="GO:0008239">
    <property type="term" value="F:dipeptidyl-peptidase activity"/>
    <property type="evidence" value="ECO:0007669"/>
    <property type="project" value="TreeGrafter"/>
</dbReference>
<dbReference type="InParanoid" id="A0A0V0QQP5"/>
<name>A0A0V0QQP5_PSEPJ</name>
<keyword evidence="5" id="KW-1185">Reference proteome</keyword>
<dbReference type="GO" id="GO:0005737">
    <property type="term" value="C:cytoplasm"/>
    <property type="evidence" value="ECO:0007669"/>
    <property type="project" value="TreeGrafter"/>
</dbReference>
<dbReference type="PANTHER" id="PTHR23422:SF11">
    <property type="entry name" value="DIPEPTIDYL PEPTIDASE 3"/>
    <property type="match status" value="1"/>
</dbReference>
<evidence type="ECO:0000256" key="1">
    <source>
        <dbReference type="ARBA" id="ARBA00022723"/>
    </source>
</evidence>
<keyword evidence="3" id="KW-0802">TPR repeat</keyword>
<dbReference type="GO" id="GO:0046872">
    <property type="term" value="F:metal ion binding"/>
    <property type="evidence" value="ECO:0007669"/>
    <property type="project" value="UniProtKB-KW"/>
</dbReference>
<feature type="repeat" description="TPR" evidence="3">
    <location>
        <begin position="407"/>
        <end position="440"/>
    </location>
</feature>
<sequence>MDITNQIWEFKNKDIINIIKTIKFSLQEESQVQVKQNVEKLLENKEIDNQLEKNLLQTIFKIVVLQEKQEESVFADFEKQNLGKIQKLLLQALNFELQNDFIAAYNQYFDLVREKNLNEVQKILVQMKLAIYNPIKKQMKENFNQLKKNDLKIIKENNYQIIESFFFKGQQLFLAQFLEIEELKQEILKIQNIYIKEHEFQYYLGYVLMEIDNFKQGEKILKKLDSEIKDKNMVIHCQIHKIIGNGYFNQENYKQALKYYDSVYDQFKRDMDLVVNIGCCYQNLEEFEKGEKYFNIAIKLNPNYEETYLLLGELYEQSEDFDQAEEIYKTCISKFSNSSEPLISLAELYIDDMKEEDAKKLLKQAEKLDPLNKKIYVNLGKLHENLQEFDKSIENYHKAIQIDPKYPDSYYECGSVYEQQANFEKAKDYYELAVKYDDKFFEAWQAIGQMYESKQFKNIDKAIHAYKKCAEINEDDIDQLFAVADLLIQEERTGEALQYLVKCFRQDPSFKEAIEEADLVKVVEKLIKIQESVEENQYKKILQIQAFQNKYEETFSEKVLNDIFQNYFNLPVISTFSNINEIFCQDEFSQLNEKEKNYTYGLFKAAWEGAKICYFQKSYESPALFIILQLVFSAENQPLSQFKKRFLEKKIGNENQWNQIMAYCAGFFNNCGNYKSFGSTKFVPEVSEEIFTKFIQLSNNYQVHQKLIDFLWEDIKELVFQYKGILEKIDFPSKGQIGYYSQNITKEEIQKVDEFLKIMNLDPTTTRILKQSDSHFQIHFASINLKSYKHKYENKIEFNIGFTQSQMDPKNTRNEFQGIVALANKQKNEITQKFIDKIQTFLDLLPWPRQFENQEFKKPYFTQLSSISYASSMILPGLNLPSLLEIRQSEGLKNALLENCLSKIKNGIQFFNKQDQQHLINWQKQVSFHLIMFNQILGAGSGKLFYQNEQNQLNFDQNQLKNPLNNQKITKFYQKNENFYSVFKELAFPYEQCRQDTISLYMSCFPQATDLLQPEFNEKWEEICYCVFLSFIRMAIHGLQMYNINKKQFIQPRQQGRWVIFQVLLEIQNDFVDVEKKVKANGEEEIQINEKREVLD</sequence>
<feature type="repeat" description="TPR" evidence="3">
    <location>
        <begin position="373"/>
        <end position="406"/>
    </location>
</feature>